<dbReference type="Proteomes" id="UP000440304">
    <property type="component" value="Unassembled WGS sequence"/>
</dbReference>
<sequence length="114" mass="11771">MKSRIAILAGLALALTACTTVSVASNPLQARWNGKTAGSFFAAYGPPLSDTAGSGGTTLYKWRGGFVKGKSCTVELTVNDAYIITNIRAVADRPDPKGGPSHCEKVLDAAGEAK</sequence>
<comment type="caution">
    <text evidence="3">The sequence shown here is derived from an EMBL/GenBank/DDBJ whole genome shotgun (WGS) entry which is preliminary data.</text>
</comment>
<dbReference type="OrthoDB" id="8238109at2"/>
<protein>
    <recommendedName>
        <fullName evidence="5">Lipoprotein</fullName>
    </recommendedName>
</protein>
<dbReference type="RefSeq" id="WP_160785511.1">
    <property type="nucleotide sequence ID" value="NZ_CP086610.1"/>
</dbReference>
<evidence type="ECO:0000313" key="3">
    <source>
        <dbReference type="EMBL" id="MXO00121.1"/>
    </source>
</evidence>
<accession>A0A6N8TC03</accession>
<evidence type="ECO:0008006" key="5">
    <source>
        <dbReference type="Google" id="ProtNLM"/>
    </source>
</evidence>
<name>A0A6N8TC03_SHIZO</name>
<dbReference type="AlphaFoldDB" id="A0A6N8TC03"/>
<evidence type="ECO:0000256" key="2">
    <source>
        <dbReference type="SAM" id="SignalP"/>
    </source>
</evidence>
<feature type="signal peptide" evidence="2">
    <location>
        <begin position="1"/>
        <end position="24"/>
    </location>
</feature>
<organism evidence="3 4">
    <name type="scientific">Shinella zoogloeoides</name>
    <name type="common">Crabtreella saccharophila</name>
    <dbReference type="NCBI Taxonomy" id="352475"/>
    <lineage>
        <taxon>Bacteria</taxon>
        <taxon>Pseudomonadati</taxon>
        <taxon>Pseudomonadota</taxon>
        <taxon>Alphaproteobacteria</taxon>
        <taxon>Hyphomicrobiales</taxon>
        <taxon>Rhizobiaceae</taxon>
        <taxon>Shinella</taxon>
    </lineage>
</organism>
<dbReference type="PROSITE" id="PS51257">
    <property type="entry name" value="PROKAR_LIPOPROTEIN"/>
    <property type="match status" value="1"/>
</dbReference>
<feature type="chain" id="PRO_5027077402" description="Lipoprotein" evidence="2">
    <location>
        <begin position="25"/>
        <end position="114"/>
    </location>
</feature>
<evidence type="ECO:0000313" key="4">
    <source>
        <dbReference type="Proteomes" id="UP000440304"/>
    </source>
</evidence>
<feature type="region of interest" description="Disordered" evidence="1">
    <location>
        <begin position="93"/>
        <end position="114"/>
    </location>
</feature>
<gene>
    <name evidence="3" type="ORF">GR156_07400</name>
</gene>
<keyword evidence="2" id="KW-0732">Signal</keyword>
<evidence type="ECO:0000256" key="1">
    <source>
        <dbReference type="SAM" id="MobiDB-lite"/>
    </source>
</evidence>
<reference evidence="3 4" key="1">
    <citation type="submission" date="2019-12" db="EMBL/GenBank/DDBJ databases">
        <title>Shinella granuli gen. nov., sp. nov., and proposal of the reclassification of Zoogloea ramigera ATCC 19623 as Shinella zoogloeoides sp. nov.</title>
        <authorList>
            <person name="Gao J."/>
        </authorList>
    </citation>
    <scope>NUCLEOTIDE SEQUENCE [LARGE SCALE GENOMIC DNA]</scope>
    <source>
        <strain evidence="3 4">DSM 287</strain>
    </source>
</reference>
<proteinExistence type="predicted"/>
<dbReference type="EMBL" id="WUML01000004">
    <property type="protein sequence ID" value="MXO00121.1"/>
    <property type="molecule type" value="Genomic_DNA"/>
</dbReference>